<evidence type="ECO:0000313" key="8">
    <source>
        <dbReference type="Proteomes" id="UP001166293"/>
    </source>
</evidence>
<dbReference type="RefSeq" id="WP_217776292.1">
    <property type="nucleotide sequence ID" value="NZ_JAHRWL010000001.1"/>
</dbReference>
<evidence type="ECO:0000256" key="4">
    <source>
        <dbReference type="ARBA" id="ARBA00023004"/>
    </source>
</evidence>
<evidence type="ECO:0000256" key="3">
    <source>
        <dbReference type="ARBA" id="ARBA00022723"/>
    </source>
</evidence>
<gene>
    <name evidence="7" type="ORF">KUH32_01460</name>
</gene>
<dbReference type="Pfam" id="PF00042">
    <property type="entry name" value="Globin"/>
    <property type="match status" value="1"/>
</dbReference>
<dbReference type="PROSITE" id="PS01033">
    <property type="entry name" value="GLOBIN"/>
    <property type="match status" value="1"/>
</dbReference>
<comment type="similarity">
    <text evidence="5">Belongs to the globin family.</text>
</comment>
<evidence type="ECO:0000256" key="5">
    <source>
        <dbReference type="RuleBase" id="RU000356"/>
    </source>
</evidence>
<keyword evidence="5" id="KW-0813">Transport</keyword>
<keyword evidence="1 5" id="KW-0349">Heme</keyword>
<evidence type="ECO:0000256" key="2">
    <source>
        <dbReference type="ARBA" id="ARBA00022621"/>
    </source>
</evidence>
<keyword evidence="8" id="KW-1185">Reference proteome</keyword>
<sequence>MTDIERIRATWARAAADPGATAAGFYTNLFKIAPQTRALFGTDLTVQGAKLMQTIGFIVDHLDDGDAWQGAARELAIRHVAYGVKPQDYGPVGEALVMTLSETLGEDFDQADREVWSRTYAALSNLMTKAAF</sequence>
<keyword evidence="2 5" id="KW-0561">Oxygen transport</keyword>
<evidence type="ECO:0000256" key="1">
    <source>
        <dbReference type="ARBA" id="ARBA00022617"/>
    </source>
</evidence>
<accession>A0ABS6N330</accession>
<dbReference type="Proteomes" id="UP001166293">
    <property type="component" value="Unassembled WGS sequence"/>
</dbReference>
<name>A0ABS6N330_9RHOB</name>
<keyword evidence="3" id="KW-0479">Metal-binding</keyword>
<protein>
    <submittedName>
        <fullName evidence="7">Hemin receptor</fullName>
    </submittedName>
</protein>
<evidence type="ECO:0000313" key="7">
    <source>
        <dbReference type="EMBL" id="MBV2358429.1"/>
    </source>
</evidence>
<organism evidence="7 8">
    <name type="scientific">Thalassococcus arenae</name>
    <dbReference type="NCBI Taxonomy" id="2851652"/>
    <lineage>
        <taxon>Bacteria</taxon>
        <taxon>Pseudomonadati</taxon>
        <taxon>Pseudomonadota</taxon>
        <taxon>Alphaproteobacteria</taxon>
        <taxon>Rhodobacterales</taxon>
        <taxon>Roseobacteraceae</taxon>
        <taxon>Thalassococcus</taxon>
    </lineage>
</organism>
<keyword evidence="7" id="KW-0675">Receptor</keyword>
<evidence type="ECO:0000259" key="6">
    <source>
        <dbReference type="PROSITE" id="PS01033"/>
    </source>
</evidence>
<dbReference type="EMBL" id="JAHRWL010000001">
    <property type="protein sequence ID" value="MBV2358429.1"/>
    <property type="molecule type" value="Genomic_DNA"/>
</dbReference>
<proteinExistence type="inferred from homology"/>
<dbReference type="InterPro" id="IPR000971">
    <property type="entry name" value="Globin"/>
</dbReference>
<dbReference type="PANTHER" id="PTHR43396">
    <property type="entry name" value="FLAVOHEMOPROTEIN"/>
    <property type="match status" value="1"/>
</dbReference>
<comment type="caution">
    <text evidence="7">The sequence shown here is derived from an EMBL/GenBank/DDBJ whole genome shotgun (WGS) entry which is preliminary data.</text>
</comment>
<feature type="domain" description="Globin" evidence="6">
    <location>
        <begin position="1"/>
        <end position="132"/>
    </location>
</feature>
<reference evidence="7" key="1">
    <citation type="submission" date="2021-06" db="EMBL/GenBank/DDBJ databases">
        <title>Thalassococcus sp. CAU 1522 isolated from sea sand, Republic of Korea.</title>
        <authorList>
            <person name="Kim W."/>
        </authorList>
    </citation>
    <scope>NUCLEOTIDE SEQUENCE</scope>
    <source>
        <strain evidence="7">CAU 1522</strain>
    </source>
</reference>
<dbReference type="PANTHER" id="PTHR43396:SF3">
    <property type="entry name" value="FLAVOHEMOPROTEIN"/>
    <property type="match status" value="1"/>
</dbReference>
<keyword evidence="4" id="KW-0408">Iron</keyword>